<dbReference type="Proteomes" id="UP000242715">
    <property type="component" value="Unassembled WGS sequence"/>
</dbReference>
<dbReference type="EMBL" id="DF973272">
    <property type="protein sequence ID" value="GAU23611.1"/>
    <property type="molecule type" value="Genomic_DNA"/>
</dbReference>
<evidence type="ECO:0000313" key="3">
    <source>
        <dbReference type="Proteomes" id="UP000242715"/>
    </source>
</evidence>
<dbReference type="Pfam" id="PF21473">
    <property type="entry name" value="OB_Ssb-like"/>
    <property type="match status" value="1"/>
</dbReference>
<accession>A0A2Z6LVT5</accession>
<dbReference type="CDD" id="cd04491">
    <property type="entry name" value="SoSSB_OBF"/>
    <property type="match status" value="1"/>
</dbReference>
<evidence type="ECO:0000259" key="1">
    <source>
        <dbReference type="Pfam" id="PF21473"/>
    </source>
</evidence>
<dbReference type="AlphaFoldDB" id="A0A2Z6LVT5"/>
<evidence type="ECO:0000313" key="2">
    <source>
        <dbReference type="EMBL" id="GAU23611.1"/>
    </source>
</evidence>
<dbReference type="OrthoDB" id="2274046at2759"/>
<gene>
    <name evidence="2" type="ORF">TSUD_386000</name>
</gene>
<dbReference type="InterPro" id="IPR012340">
    <property type="entry name" value="NA-bd_OB-fold"/>
</dbReference>
<feature type="domain" description="Single-stranded DNA binding protein Ssb-like OB fold" evidence="1">
    <location>
        <begin position="31"/>
        <end position="121"/>
    </location>
</feature>
<dbReference type="PANTHER" id="PTHR31472">
    <property type="entry name" value="OS05G0244600 PROTEIN"/>
    <property type="match status" value="1"/>
</dbReference>
<organism evidence="2 3">
    <name type="scientific">Trifolium subterraneum</name>
    <name type="common">Subterranean clover</name>
    <dbReference type="NCBI Taxonomy" id="3900"/>
    <lineage>
        <taxon>Eukaryota</taxon>
        <taxon>Viridiplantae</taxon>
        <taxon>Streptophyta</taxon>
        <taxon>Embryophyta</taxon>
        <taxon>Tracheophyta</taxon>
        <taxon>Spermatophyta</taxon>
        <taxon>Magnoliopsida</taxon>
        <taxon>eudicotyledons</taxon>
        <taxon>Gunneridae</taxon>
        <taxon>Pentapetalae</taxon>
        <taxon>rosids</taxon>
        <taxon>fabids</taxon>
        <taxon>Fabales</taxon>
        <taxon>Fabaceae</taxon>
        <taxon>Papilionoideae</taxon>
        <taxon>50 kb inversion clade</taxon>
        <taxon>NPAAA clade</taxon>
        <taxon>Hologalegina</taxon>
        <taxon>IRL clade</taxon>
        <taxon>Trifolieae</taxon>
        <taxon>Trifolium</taxon>
    </lineage>
</organism>
<name>A0A2Z6LVT5_TRISU</name>
<keyword evidence="3" id="KW-1185">Reference proteome</keyword>
<dbReference type="InterPro" id="IPR048970">
    <property type="entry name" value="OB_Ssb-like"/>
</dbReference>
<reference evidence="3" key="1">
    <citation type="journal article" date="2017" name="Front. Plant Sci.">
        <title>Climate Clever Clovers: New Paradigm to Reduce the Environmental Footprint of Ruminants by Breeding Low Methanogenic Forages Utilizing Haplotype Variation.</title>
        <authorList>
            <person name="Kaur P."/>
            <person name="Appels R."/>
            <person name="Bayer P.E."/>
            <person name="Keeble-Gagnere G."/>
            <person name="Wang J."/>
            <person name="Hirakawa H."/>
            <person name="Shirasawa K."/>
            <person name="Vercoe P."/>
            <person name="Stefanova K."/>
            <person name="Durmic Z."/>
            <person name="Nichols P."/>
            <person name="Revell C."/>
            <person name="Isobe S.N."/>
            <person name="Edwards D."/>
            <person name="Erskine W."/>
        </authorList>
    </citation>
    <scope>NUCLEOTIDE SEQUENCE [LARGE SCALE GENOMIC DNA]</scope>
    <source>
        <strain evidence="3">cv. Daliak</strain>
    </source>
</reference>
<dbReference type="PANTHER" id="PTHR31472:SF5">
    <property type="entry name" value="OS05G0244600 PROTEIN"/>
    <property type="match status" value="1"/>
</dbReference>
<sequence>MASSSSSYVQQEWNMNKPAKKEPIFTKVSKLKPGTKGHTLIAKVLSSQTIDHPNARSRNLLRTPALADCLIGDETGTIIFTAHDEQVELMKPGTTVIIRNAKIDMSKGSMRLTDDLWGEIEITDPATFAVKEDNNLSLIEHENDVATIKLNWQLAQSWNPTHHKN</sequence>
<protein>
    <recommendedName>
        <fullName evidence="1">Single-stranded DNA binding protein Ssb-like OB fold domain-containing protein</fullName>
    </recommendedName>
</protein>
<dbReference type="SUPFAM" id="SSF50249">
    <property type="entry name" value="Nucleic acid-binding proteins"/>
    <property type="match status" value="1"/>
</dbReference>
<proteinExistence type="predicted"/>
<dbReference type="Gene3D" id="2.40.50.140">
    <property type="entry name" value="Nucleic acid-binding proteins"/>
    <property type="match status" value="1"/>
</dbReference>